<name>A0A8T0UBI3_PANVG</name>
<keyword evidence="3" id="KW-1185">Reference proteome</keyword>
<accession>A0A8T0UBI3</accession>
<comment type="caution">
    <text evidence="2">The sequence shown here is derived from an EMBL/GenBank/DDBJ whole genome shotgun (WGS) entry which is preliminary data.</text>
</comment>
<proteinExistence type="predicted"/>
<gene>
    <name evidence="2" type="ORF">PVAP13_3NG159101</name>
</gene>
<dbReference type="Proteomes" id="UP000823388">
    <property type="component" value="Chromosome 3N"/>
</dbReference>
<evidence type="ECO:0000256" key="1">
    <source>
        <dbReference type="SAM" id="MobiDB-lite"/>
    </source>
</evidence>
<reference evidence="2 3" key="1">
    <citation type="submission" date="2020-05" db="EMBL/GenBank/DDBJ databases">
        <title>WGS assembly of Panicum virgatum.</title>
        <authorList>
            <person name="Lovell J.T."/>
            <person name="Jenkins J."/>
            <person name="Shu S."/>
            <person name="Juenger T.E."/>
            <person name="Schmutz J."/>
        </authorList>
    </citation>
    <scope>NUCLEOTIDE SEQUENCE [LARGE SCALE GENOMIC DNA]</scope>
    <source>
        <strain evidence="3">cv. AP13</strain>
    </source>
</reference>
<feature type="region of interest" description="Disordered" evidence="1">
    <location>
        <begin position="55"/>
        <end position="83"/>
    </location>
</feature>
<dbReference type="EMBL" id="CM029042">
    <property type="protein sequence ID" value="KAG2620090.1"/>
    <property type="molecule type" value="Genomic_DNA"/>
</dbReference>
<evidence type="ECO:0000313" key="2">
    <source>
        <dbReference type="EMBL" id="KAG2620090.1"/>
    </source>
</evidence>
<evidence type="ECO:0000313" key="3">
    <source>
        <dbReference type="Proteomes" id="UP000823388"/>
    </source>
</evidence>
<sequence length="164" mass="17916">MPPLQRRPHPPERCRPAFAPPPPRRLHPLECRCPASTPLPLRRLSLVPLPSCVRGPPASDRVGSRSPLAPGRRSSSVRGREAPRELWGPSACCRRHTTADASSGKILCTRPHRDGGKRALLGVRALPIIPDLFCAKRPPDPLSSLLESECFVSTFLCSFLISAL</sequence>
<protein>
    <submittedName>
        <fullName evidence="2">Uncharacterized protein</fullName>
    </submittedName>
</protein>
<feature type="region of interest" description="Disordered" evidence="1">
    <location>
        <begin position="1"/>
        <end position="27"/>
    </location>
</feature>
<organism evidence="2 3">
    <name type="scientific">Panicum virgatum</name>
    <name type="common">Blackwell switchgrass</name>
    <dbReference type="NCBI Taxonomy" id="38727"/>
    <lineage>
        <taxon>Eukaryota</taxon>
        <taxon>Viridiplantae</taxon>
        <taxon>Streptophyta</taxon>
        <taxon>Embryophyta</taxon>
        <taxon>Tracheophyta</taxon>
        <taxon>Spermatophyta</taxon>
        <taxon>Magnoliopsida</taxon>
        <taxon>Liliopsida</taxon>
        <taxon>Poales</taxon>
        <taxon>Poaceae</taxon>
        <taxon>PACMAD clade</taxon>
        <taxon>Panicoideae</taxon>
        <taxon>Panicodae</taxon>
        <taxon>Paniceae</taxon>
        <taxon>Panicinae</taxon>
        <taxon>Panicum</taxon>
        <taxon>Panicum sect. Hiantes</taxon>
    </lineage>
</organism>
<dbReference type="AlphaFoldDB" id="A0A8T0UBI3"/>